<evidence type="ECO:0000313" key="3">
    <source>
        <dbReference type="Proteomes" id="UP001172102"/>
    </source>
</evidence>
<dbReference type="InterPro" id="IPR003615">
    <property type="entry name" value="HNH_nuc"/>
</dbReference>
<dbReference type="Proteomes" id="UP001172102">
    <property type="component" value="Unassembled WGS sequence"/>
</dbReference>
<name>A0AA40DJ74_9PEZI</name>
<protein>
    <recommendedName>
        <fullName evidence="1">HNH nuclease domain-containing protein</fullName>
    </recommendedName>
</protein>
<sequence length="359" mass="40393">MVAPSHRHQSFLEGVIDFSTAVRSFANAQERDQAISRFHRIVGYFEALEPLARNGKYNRPALVRLTFDYARSPKSEEKFLGAFFRSLALGMLDESVDLSDDSVVADFREPLFGFADFLVNNFFLPLRAATNKTPQPSPVYHAAVQQAQAQEEQQRIQDFVGTPERLSALRGTCLARDRHRCVITHAFNTMEAKERVAHIIPHALTKEEDSEINELRKAAIAILNMFDNSVIYLIEGTDINRPRNATTLSQDMHQCFGHFDIFFERIVDAPPNTYQIQTFLPFLAGGRFPITRTLFTYPSIDPPSERLLALHSTIGHILHLSGAGDYIQAILNDMETGVVQKDASTQLGVLVSLALRMRG</sequence>
<dbReference type="EMBL" id="JAUKUA010000007">
    <property type="protein sequence ID" value="KAK0705604.1"/>
    <property type="molecule type" value="Genomic_DNA"/>
</dbReference>
<keyword evidence="3" id="KW-1185">Reference proteome</keyword>
<dbReference type="AlphaFoldDB" id="A0AA40DJ74"/>
<proteinExistence type="predicted"/>
<evidence type="ECO:0000259" key="1">
    <source>
        <dbReference type="Pfam" id="PF13391"/>
    </source>
</evidence>
<dbReference type="Pfam" id="PF13391">
    <property type="entry name" value="HNH_2"/>
    <property type="match status" value="1"/>
</dbReference>
<gene>
    <name evidence="2" type="ORF">B0H67DRAFT_604372</name>
</gene>
<organism evidence="2 3">
    <name type="scientific">Lasiosphaeris hirsuta</name>
    <dbReference type="NCBI Taxonomy" id="260670"/>
    <lineage>
        <taxon>Eukaryota</taxon>
        <taxon>Fungi</taxon>
        <taxon>Dikarya</taxon>
        <taxon>Ascomycota</taxon>
        <taxon>Pezizomycotina</taxon>
        <taxon>Sordariomycetes</taxon>
        <taxon>Sordariomycetidae</taxon>
        <taxon>Sordariales</taxon>
        <taxon>Lasiosphaeriaceae</taxon>
        <taxon>Lasiosphaeris</taxon>
    </lineage>
</organism>
<evidence type="ECO:0000313" key="2">
    <source>
        <dbReference type="EMBL" id="KAK0705604.1"/>
    </source>
</evidence>
<accession>A0AA40DJ74</accession>
<reference evidence="2" key="1">
    <citation type="submission" date="2023-06" db="EMBL/GenBank/DDBJ databases">
        <title>Genome-scale phylogeny and comparative genomics of the fungal order Sordariales.</title>
        <authorList>
            <consortium name="Lawrence Berkeley National Laboratory"/>
            <person name="Hensen N."/>
            <person name="Bonometti L."/>
            <person name="Westerberg I."/>
            <person name="Brannstrom I.O."/>
            <person name="Guillou S."/>
            <person name="Cros-Aarteil S."/>
            <person name="Calhoun S."/>
            <person name="Haridas S."/>
            <person name="Kuo A."/>
            <person name="Mondo S."/>
            <person name="Pangilinan J."/>
            <person name="Riley R."/>
            <person name="Labutti K."/>
            <person name="Andreopoulos B."/>
            <person name="Lipzen A."/>
            <person name="Chen C."/>
            <person name="Yanf M."/>
            <person name="Daum C."/>
            <person name="Ng V."/>
            <person name="Clum A."/>
            <person name="Steindorff A."/>
            <person name="Ohm R."/>
            <person name="Martin F."/>
            <person name="Silar P."/>
            <person name="Natvig D."/>
            <person name="Lalanne C."/>
            <person name="Gautier V."/>
            <person name="Ament-Velasquez S.L."/>
            <person name="Kruys A."/>
            <person name="Hutchinson M.I."/>
            <person name="Powell A.J."/>
            <person name="Barry K."/>
            <person name="Miller A.N."/>
            <person name="Grigoriev I.V."/>
            <person name="Debuchy R."/>
            <person name="Gladieux P."/>
            <person name="Thoren M.H."/>
            <person name="Johannesson H."/>
        </authorList>
    </citation>
    <scope>NUCLEOTIDE SEQUENCE</scope>
    <source>
        <strain evidence="2">SMH4607-1</strain>
    </source>
</reference>
<feature type="domain" description="HNH nuclease" evidence="1">
    <location>
        <begin position="181"/>
        <end position="264"/>
    </location>
</feature>
<comment type="caution">
    <text evidence="2">The sequence shown here is derived from an EMBL/GenBank/DDBJ whole genome shotgun (WGS) entry which is preliminary data.</text>
</comment>